<dbReference type="PANTHER" id="PTHR47350:SF4">
    <property type="entry name" value="PROTEIN IWS1 HOMOLOG 1"/>
    <property type="match status" value="1"/>
</dbReference>
<dbReference type="PROSITE" id="PS51319">
    <property type="entry name" value="TFIIS_N"/>
    <property type="match status" value="1"/>
</dbReference>
<evidence type="ECO:0000313" key="5">
    <source>
        <dbReference type="Proteomes" id="UP000796880"/>
    </source>
</evidence>
<dbReference type="OrthoDB" id="21124at2759"/>
<proteinExistence type="predicted"/>
<protein>
    <recommendedName>
        <fullName evidence="3">TFIIS N-terminal domain-containing protein</fullName>
    </recommendedName>
</protein>
<dbReference type="Gene3D" id="1.20.930.10">
    <property type="entry name" value="Conserved domain common to transcription factors TFIIS, elongin A, CRSP70"/>
    <property type="match status" value="1"/>
</dbReference>
<feature type="compositionally biased region" description="Basic residues" evidence="2">
    <location>
        <begin position="70"/>
        <end position="81"/>
    </location>
</feature>
<dbReference type="Pfam" id="PF08711">
    <property type="entry name" value="Med26"/>
    <property type="match status" value="1"/>
</dbReference>
<dbReference type="InterPro" id="IPR035441">
    <property type="entry name" value="TFIIS/LEDGF_dom_sf"/>
</dbReference>
<keyword evidence="1" id="KW-0539">Nucleus</keyword>
<evidence type="ECO:0000313" key="4">
    <source>
        <dbReference type="EMBL" id="KAF3448867.1"/>
    </source>
</evidence>
<dbReference type="GO" id="GO:0032784">
    <property type="term" value="P:regulation of DNA-templated transcription elongation"/>
    <property type="evidence" value="ECO:0007669"/>
    <property type="project" value="InterPro"/>
</dbReference>
<evidence type="ECO:0000256" key="1">
    <source>
        <dbReference type="PROSITE-ProRule" id="PRU00649"/>
    </source>
</evidence>
<name>A0A8K0MK39_9ROSA</name>
<dbReference type="Proteomes" id="UP000796880">
    <property type="component" value="Unassembled WGS sequence"/>
</dbReference>
<feature type="compositionally biased region" description="Acidic residues" evidence="2">
    <location>
        <begin position="12"/>
        <end position="25"/>
    </location>
</feature>
<reference evidence="4" key="1">
    <citation type="submission" date="2020-03" db="EMBL/GenBank/DDBJ databases">
        <title>A high-quality chromosome-level genome assembly of a woody plant with both climbing and erect habits, Rhamnella rubrinervis.</title>
        <authorList>
            <person name="Lu Z."/>
            <person name="Yang Y."/>
            <person name="Zhu X."/>
            <person name="Sun Y."/>
        </authorList>
    </citation>
    <scope>NUCLEOTIDE SEQUENCE</scope>
    <source>
        <strain evidence="4">BYM</strain>
        <tissue evidence="4">Leaf</tissue>
    </source>
</reference>
<dbReference type="FunFam" id="1.20.930.10:FF:000012">
    <property type="entry name" value="Protein IWS1 homolog 1"/>
    <property type="match status" value="1"/>
</dbReference>
<feature type="compositionally biased region" description="Basic and acidic residues" evidence="2">
    <location>
        <begin position="187"/>
        <end position="206"/>
    </location>
</feature>
<feature type="compositionally biased region" description="Polar residues" evidence="2">
    <location>
        <begin position="425"/>
        <end position="435"/>
    </location>
</feature>
<dbReference type="SUPFAM" id="SSF47676">
    <property type="entry name" value="Conserved domain common to transcription factors TFIIS, elongin A, CRSP70"/>
    <property type="match status" value="1"/>
</dbReference>
<organism evidence="4 5">
    <name type="scientific">Rhamnella rubrinervis</name>
    <dbReference type="NCBI Taxonomy" id="2594499"/>
    <lineage>
        <taxon>Eukaryota</taxon>
        <taxon>Viridiplantae</taxon>
        <taxon>Streptophyta</taxon>
        <taxon>Embryophyta</taxon>
        <taxon>Tracheophyta</taxon>
        <taxon>Spermatophyta</taxon>
        <taxon>Magnoliopsida</taxon>
        <taxon>eudicotyledons</taxon>
        <taxon>Gunneridae</taxon>
        <taxon>Pentapetalae</taxon>
        <taxon>rosids</taxon>
        <taxon>fabids</taxon>
        <taxon>Rosales</taxon>
        <taxon>Rhamnaceae</taxon>
        <taxon>rhamnoid group</taxon>
        <taxon>Rhamneae</taxon>
        <taxon>Rhamnella</taxon>
    </lineage>
</organism>
<feature type="compositionally biased region" description="Basic and acidic residues" evidence="2">
    <location>
        <begin position="409"/>
        <end position="421"/>
    </location>
</feature>
<dbReference type="PANTHER" id="PTHR47350">
    <property type="entry name" value="PROTEIN IWS1 HOMOLOG 1"/>
    <property type="match status" value="1"/>
</dbReference>
<evidence type="ECO:0000259" key="3">
    <source>
        <dbReference type="PROSITE" id="PS51319"/>
    </source>
</evidence>
<feature type="domain" description="TFIIS N-terminal" evidence="3">
    <location>
        <begin position="293"/>
        <end position="376"/>
    </location>
</feature>
<keyword evidence="5" id="KW-1185">Reference proteome</keyword>
<dbReference type="InterPro" id="IPR017923">
    <property type="entry name" value="TFIIS_N"/>
</dbReference>
<evidence type="ECO:0000256" key="2">
    <source>
        <dbReference type="SAM" id="MobiDB-lite"/>
    </source>
</evidence>
<accession>A0A8K0MK39</accession>
<feature type="compositionally biased region" description="Basic and acidic residues" evidence="2">
    <location>
        <begin position="143"/>
        <end position="156"/>
    </location>
</feature>
<gene>
    <name evidence="4" type="ORF">FNV43_RR09583</name>
</gene>
<feature type="region of interest" description="Disordered" evidence="2">
    <location>
        <begin position="1"/>
        <end position="214"/>
    </location>
</feature>
<feature type="compositionally biased region" description="Basic residues" evidence="2">
    <location>
        <begin position="108"/>
        <end position="126"/>
    </location>
</feature>
<comment type="caution">
    <text evidence="4">The sequence shown here is derived from an EMBL/GenBank/DDBJ whole genome shotgun (WGS) entry which is preliminary data.</text>
</comment>
<dbReference type="AlphaFoldDB" id="A0A8K0MK39"/>
<dbReference type="GO" id="GO:0005634">
    <property type="term" value="C:nucleus"/>
    <property type="evidence" value="ECO:0007669"/>
    <property type="project" value="UniProtKB-SubCell"/>
</dbReference>
<comment type="subcellular location">
    <subcellularLocation>
        <location evidence="1">Nucleus</location>
    </subcellularLocation>
</comment>
<sequence length="505" mass="57528">MPTVFKSQLRDEDGEPLMDYDDFQSDGERTPDHHQHLLDDDDDVPDNDAWREPDRLSTPVHDTDPSGTKSKPRKRLIKKSHAVNDDPTPNFLGDEDGEEGFVREGSVGKRKKLGVSGKKEKRHKGEKKFGMKSGLTPGSSRRAARDQRDGEVKEMWDTIAGGDSEDDQEGLRNVDDDNFIDDTGVDPADRYGSDNEPRSPGEHPQAEEGEEDEEINELFKMGKKRKKNEKSPAEMALLVENVMAELEVTAEEDAELNRQGKPAINKLKKLPLLTEVLSKKQLQQEFLDHGVLTLLKNWLEPLPDGSLPNINIRAAILRILTDFPIDLEQYDRREQLKKSGLGKVIMFLSKSDEETTSNRKLAKELVDKWSRPIFNKSTRFEDMRNADDERVPFRRPSVKKPLNRAAGMESRDGDFLDEFSKARKSGQSSSRQNHASRPEATPMDYVVRPQSKIDPDEIRARSKQAVQDQRRLKMNRKLQQLKAPKKKQLQATKLSVEGRGMIKYL</sequence>
<dbReference type="EMBL" id="VOIH02000004">
    <property type="protein sequence ID" value="KAF3448867.1"/>
    <property type="molecule type" value="Genomic_DNA"/>
</dbReference>
<feature type="region of interest" description="Disordered" evidence="2">
    <location>
        <begin position="391"/>
        <end position="452"/>
    </location>
</feature>
<dbReference type="GO" id="GO:0009742">
    <property type="term" value="P:brassinosteroid mediated signaling pathway"/>
    <property type="evidence" value="ECO:0007669"/>
    <property type="project" value="InterPro"/>
</dbReference>
<dbReference type="InterPro" id="IPR044204">
    <property type="entry name" value="IWS1/2"/>
</dbReference>
<feature type="compositionally biased region" description="Basic and acidic residues" evidence="2">
    <location>
        <begin position="26"/>
        <end position="38"/>
    </location>
</feature>